<gene>
    <name evidence="2" type="ORF">WICPIJ_009479</name>
</gene>
<evidence type="ECO:0000256" key="1">
    <source>
        <dbReference type="SAM" id="MobiDB-lite"/>
    </source>
</evidence>
<reference evidence="2" key="1">
    <citation type="journal article" date="2021" name="Open Biol.">
        <title>Shared evolutionary footprints suggest mitochondrial oxidative damage underlies multiple complex I losses in fungi.</title>
        <authorList>
            <person name="Schikora-Tamarit M.A."/>
            <person name="Marcet-Houben M."/>
            <person name="Nosek J."/>
            <person name="Gabaldon T."/>
        </authorList>
    </citation>
    <scope>NUCLEOTIDE SEQUENCE</scope>
    <source>
        <strain evidence="2">CBS2887</strain>
    </source>
</reference>
<dbReference type="Proteomes" id="UP000774326">
    <property type="component" value="Unassembled WGS sequence"/>
</dbReference>
<feature type="compositionally biased region" description="Basic and acidic residues" evidence="1">
    <location>
        <begin position="61"/>
        <end position="80"/>
    </location>
</feature>
<evidence type="ECO:0000313" key="3">
    <source>
        <dbReference type="Proteomes" id="UP000774326"/>
    </source>
</evidence>
<dbReference type="AlphaFoldDB" id="A0A9P8PMF5"/>
<proteinExistence type="predicted"/>
<dbReference type="EMBL" id="JAEUBG010005469">
    <property type="protein sequence ID" value="KAH3674747.1"/>
    <property type="molecule type" value="Genomic_DNA"/>
</dbReference>
<protein>
    <submittedName>
        <fullName evidence="2">Uncharacterized protein</fullName>
    </submittedName>
</protein>
<keyword evidence="3" id="KW-1185">Reference proteome</keyword>
<feature type="region of interest" description="Disordered" evidence="1">
    <location>
        <begin position="60"/>
        <end position="80"/>
    </location>
</feature>
<sequence length="80" mass="9034">MVSTAGRTLTVMAGLWIEEMFGDEKNKATHASTGRALRKNCDVNGINKIKQKRQMIGSFTRKKDTGMMEKENTNTKVRNE</sequence>
<reference evidence="2" key="2">
    <citation type="submission" date="2021-01" db="EMBL/GenBank/DDBJ databases">
        <authorList>
            <person name="Schikora-Tamarit M.A."/>
        </authorList>
    </citation>
    <scope>NUCLEOTIDE SEQUENCE</scope>
    <source>
        <strain evidence="2">CBS2887</strain>
    </source>
</reference>
<evidence type="ECO:0000313" key="2">
    <source>
        <dbReference type="EMBL" id="KAH3674747.1"/>
    </source>
</evidence>
<organism evidence="2 3">
    <name type="scientific">Wickerhamomyces pijperi</name>
    <name type="common">Yeast</name>
    <name type="synonym">Pichia pijperi</name>
    <dbReference type="NCBI Taxonomy" id="599730"/>
    <lineage>
        <taxon>Eukaryota</taxon>
        <taxon>Fungi</taxon>
        <taxon>Dikarya</taxon>
        <taxon>Ascomycota</taxon>
        <taxon>Saccharomycotina</taxon>
        <taxon>Saccharomycetes</taxon>
        <taxon>Phaffomycetales</taxon>
        <taxon>Wickerhamomycetaceae</taxon>
        <taxon>Wickerhamomyces</taxon>
    </lineage>
</organism>
<accession>A0A9P8PMF5</accession>
<comment type="caution">
    <text evidence="2">The sequence shown here is derived from an EMBL/GenBank/DDBJ whole genome shotgun (WGS) entry which is preliminary data.</text>
</comment>
<name>A0A9P8PMF5_WICPI</name>